<evidence type="ECO:0008006" key="3">
    <source>
        <dbReference type="Google" id="ProtNLM"/>
    </source>
</evidence>
<dbReference type="AlphaFoldDB" id="A0AAV4SZI4"/>
<evidence type="ECO:0000313" key="2">
    <source>
        <dbReference type="Proteomes" id="UP001054945"/>
    </source>
</evidence>
<proteinExistence type="predicted"/>
<protein>
    <recommendedName>
        <fullName evidence="3">Ribosomal protein S18</fullName>
    </recommendedName>
</protein>
<name>A0AAV4SZI4_CAEEX</name>
<dbReference type="EMBL" id="BPLR01010356">
    <property type="protein sequence ID" value="GIY38797.1"/>
    <property type="molecule type" value="Genomic_DNA"/>
</dbReference>
<keyword evidence="2" id="KW-1185">Reference proteome</keyword>
<sequence length="75" mass="9013">MKSKSLELPPRTMTNFGDRRRQTTFFHPFQLEKTQRYTRKKTQKKKNLKTAFQIAGRRSLKIDSHLETELFHNCS</sequence>
<comment type="caution">
    <text evidence="1">The sequence shown here is derived from an EMBL/GenBank/DDBJ whole genome shotgun (WGS) entry which is preliminary data.</text>
</comment>
<organism evidence="1 2">
    <name type="scientific">Caerostris extrusa</name>
    <name type="common">Bark spider</name>
    <name type="synonym">Caerostris bankana</name>
    <dbReference type="NCBI Taxonomy" id="172846"/>
    <lineage>
        <taxon>Eukaryota</taxon>
        <taxon>Metazoa</taxon>
        <taxon>Ecdysozoa</taxon>
        <taxon>Arthropoda</taxon>
        <taxon>Chelicerata</taxon>
        <taxon>Arachnida</taxon>
        <taxon>Araneae</taxon>
        <taxon>Araneomorphae</taxon>
        <taxon>Entelegynae</taxon>
        <taxon>Araneoidea</taxon>
        <taxon>Araneidae</taxon>
        <taxon>Caerostris</taxon>
    </lineage>
</organism>
<evidence type="ECO:0000313" key="1">
    <source>
        <dbReference type="EMBL" id="GIY38797.1"/>
    </source>
</evidence>
<dbReference type="Proteomes" id="UP001054945">
    <property type="component" value="Unassembled WGS sequence"/>
</dbReference>
<gene>
    <name evidence="1" type="ORF">CEXT_674221</name>
</gene>
<reference evidence="1 2" key="1">
    <citation type="submission" date="2021-06" db="EMBL/GenBank/DDBJ databases">
        <title>Caerostris extrusa draft genome.</title>
        <authorList>
            <person name="Kono N."/>
            <person name="Arakawa K."/>
        </authorList>
    </citation>
    <scope>NUCLEOTIDE SEQUENCE [LARGE SCALE GENOMIC DNA]</scope>
</reference>
<accession>A0AAV4SZI4</accession>